<keyword evidence="6" id="KW-0547">Nucleotide-binding</keyword>
<dbReference type="InterPro" id="IPR001757">
    <property type="entry name" value="P_typ_ATPase"/>
</dbReference>
<dbReference type="InterPro" id="IPR059000">
    <property type="entry name" value="ATPase_P-type_domA"/>
</dbReference>
<dbReference type="SMART" id="SM00831">
    <property type="entry name" value="Cation_ATPase_N"/>
    <property type="match status" value="1"/>
</dbReference>
<dbReference type="SFLD" id="SFLDF00027">
    <property type="entry name" value="p-type_atpase"/>
    <property type="match status" value="1"/>
</dbReference>
<dbReference type="PATRIC" id="fig|452.5.peg.2709"/>
<evidence type="ECO:0000256" key="6">
    <source>
        <dbReference type="ARBA" id="ARBA00022741"/>
    </source>
</evidence>
<feature type="transmembrane region" description="Helical" evidence="11">
    <location>
        <begin position="870"/>
        <end position="889"/>
    </location>
</feature>
<dbReference type="Gene3D" id="1.20.1110.10">
    <property type="entry name" value="Calcium-transporting ATPase, transmembrane domain"/>
    <property type="match status" value="1"/>
</dbReference>
<dbReference type="AlphaFoldDB" id="A0A0W0YZ03"/>
<feature type="transmembrane region" description="Helical" evidence="11">
    <location>
        <begin position="706"/>
        <end position="725"/>
    </location>
</feature>
<dbReference type="SFLD" id="SFLDS00003">
    <property type="entry name" value="Haloacid_Dehalogenase"/>
    <property type="match status" value="1"/>
</dbReference>
<dbReference type="InterPro" id="IPR004014">
    <property type="entry name" value="ATPase_P-typ_cation-transptr_N"/>
</dbReference>
<dbReference type="InterPro" id="IPR008250">
    <property type="entry name" value="ATPase_P-typ_transduc_dom_A_sf"/>
</dbReference>
<dbReference type="Pfam" id="PF13246">
    <property type="entry name" value="Cation_ATPase"/>
    <property type="match status" value="1"/>
</dbReference>
<dbReference type="Gene3D" id="2.70.150.10">
    <property type="entry name" value="Calcium-transporting ATPase, cytoplasmic transduction domain A"/>
    <property type="match status" value="1"/>
</dbReference>
<dbReference type="PANTHER" id="PTHR43294:SF21">
    <property type="entry name" value="CATION TRANSPORTING ATPASE"/>
    <property type="match status" value="1"/>
</dbReference>
<dbReference type="SUPFAM" id="SSF81653">
    <property type="entry name" value="Calcium ATPase, transduction domain A"/>
    <property type="match status" value="1"/>
</dbReference>
<comment type="similarity">
    <text evidence="2">Belongs to the cation transport ATPase (P-type) (TC 3.A.3) family. Type IIA subfamily.</text>
</comment>
<dbReference type="Gene3D" id="3.40.1110.10">
    <property type="entry name" value="Calcium-transporting ATPase, cytoplasmic domain N"/>
    <property type="match status" value="1"/>
</dbReference>
<dbReference type="Pfam" id="PF00690">
    <property type="entry name" value="Cation_ATPase_N"/>
    <property type="match status" value="1"/>
</dbReference>
<dbReference type="Pfam" id="PF00689">
    <property type="entry name" value="Cation_ATPase_C"/>
    <property type="match status" value="1"/>
</dbReference>
<keyword evidence="7" id="KW-0067">ATP-binding</keyword>
<dbReference type="SFLD" id="SFLDG00002">
    <property type="entry name" value="C1.7:_P-type_atpase_like"/>
    <property type="match status" value="1"/>
</dbReference>
<keyword evidence="10 11" id="KW-0472">Membrane</keyword>
<organism evidence="13 14">
    <name type="scientific">Legionella spiritensis</name>
    <dbReference type="NCBI Taxonomy" id="452"/>
    <lineage>
        <taxon>Bacteria</taxon>
        <taxon>Pseudomonadati</taxon>
        <taxon>Pseudomonadota</taxon>
        <taxon>Gammaproteobacteria</taxon>
        <taxon>Legionellales</taxon>
        <taxon>Legionellaceae</taxon>
        <taxon>Legionella</taxon>
    </lineage>
</organism>
<dbReference type="GO" id="GO:0016887">
    <property type="term" value="F:ATP hydrolysis activity"/>
    <property type="evidence" value="ECO:0007669"/>
    <property type="project" value="InterPro"/>
</dbReference>
<evidence type="ECO:0000256" key="11">
    <source>
        <dbReference type="SAM" id="Phobius"/>
    </source>
</evidence>
<feature type="transmembrane region" description="Helical" evidence="11">
    <location>
        <begin position="771"/>
        <end position="794"/>
    </location>
</feature>
<name>A0A0W0YZ03_LEGSP</name>
<feature type="transmembrane region" description="Helical" evidence="11">
    <location>
        <begin position="89"/>
        <end position="105"/>
    </location>
</feature>
<feature type="transmembrane region" description="Helical" evidence="11">
    <location>
        <begin position="731"/>
        <end position="750"/>
    </location>
</feature>
<dbReference type="FunFam" id="2.70.150.10:FF:000016">
    <property type="entry name" value="Calcium-transporting P-type ATPase putative"/>
    <property type="match status" value="1"/>
</dbReference>
<dbReference type="SUPFAM" id="SSF81665">
    <property type="entry name" value="Calcium ATPase, transmembrane domain M"/>
    <property type="match status" value="1"/>
</dbReference>
<keyword evidence="5" id="KW-0479">Metal-binding</keyword>
<feature type="transmembrane region" description="Helical" evidence="11">
    <location>
        <begin position="806"/>
        <end position="826"/>
    </location>
</feature>
<accession>A0A0W0YZ03</accession>
<evidence type="ECO:0000256" key="7">
    <source>
        <dbReference type="ARBA" id="ARBA00022840"/>
    </source>
</evidence>
<proteinExistence type="inferred from homology"/>
<feature type="transmembrane region" description="Helical" evidence="11">
    <location>
        <begin position="838"/>
        <end position="858"/>
    </location>
</feature>
<keyword evidence="3" id="KW-1003">Cell membrane</keyword>
<evidence type="ECO:0000256" key="2">
    <source>
        <dbReference type="ARBA" id="ARBA00005675"/>
    </source>
</evidence>
<dbReference type="EMBL" id="LNYX01000031">
    <property type="protein sequence ID" value="KTD61827.1"/>
    <property type="molecule type" value="Genomic_DNA"/>
</dbReference>
<dbReference type="InterPro" id="IPR036412">
    <property type="entry name" value="HAD-like_sf"/>
</dbReference>
<keyword evidence="4 11" id="KW-0812">Transmembrane</keyword>
<protein>
    <submittedName>
        <fullName evidence="13">Cation efflux transporter</fullName>
    </submittedName>
</protein>
<dbReference type="GO" id="GO:0036376">
    <property type="term" value="P:sodium ion export across plasma membrane"/>
    <property type="evidence" value="ECO:0007669"/>
    <property type="project" value="TreeGrafter"/>
</dbReference>
<dbReference type="InterPro" id="IPR023298">
    <property type="entry name" value="ATPase_P-typ_TM_dom_sf"/>
</dbReference>
<dbReference type="NCBIfam" id="TIGR01494">
    <property type="entry name" value="ATPase_P-type"/>
    <property type="match status" value="3"/>
</dbReference>
<feature type="transmembrane region" description="Helical" evidence="11">
    <location>
        <begin position="290"/>
        <end position="311"/>
    </location>
</feature>
<dbReference type="Proteomes" id="UP000054877">
    <property type="component" value="Unassembled WGS sequence"/>
</dbReference>
<dbReference type="InterPro" id="IPR018303">
    <property type="entry name" value="ATPase_P-typ_P_site"/>
</dbReference>
<feature type="transmembrane region" description="Helical" evidence="11">
    <location>
        <begin position="248"/>
        <end position="270"/>
    </location>
</feature>
<keyword evidence="14" id="KW-1185">Reference proteome</keyword>
<dbReference type="GO" id="GO:0030007">
    <property type="term" value="P:intracellular potassium ion homeostasis"/>
    <property type="evidence" value="ECO:0007669"/>
    <property type="project" value="TreeGrafter"/>
</dbReference>
<dbReference type="CDD" id="cd02080">
    <property type="entry name" value="P-type_ATPase_cation"/>
    <property type="match status" value="1"/>
</dbReference>
<gene>
    <name evidence="13" type="primary">pacL</name>
    <name evidence="13" type="ORF">Lspi_2457</name>
</gene>
<dbReference type="InterPro" id="IPR050510">
    <property type="entry name" value="Cation_transp_ATPase_P-type"/>
</dbReference>
<evidence type="ECO:0000256" key="3">
    <source>
        <dbReference type="ARBA" id="ARBA00022475"/>
    </source>
</evidence>
<dbReference type="GO" id="GO:0046872">
    <property type="term" value="F:metal ion binding"/>
    <property type="evidence" value="ECO:0007669"/>
    <property type="project" value="UniProtKB-KW"/>
</dbReference>
<evidence type="ECO:0000256" key="4">
    <source>
        <dbReference type="ARBA" id="ARBA00022692"/>
    </source>
</evidence>
<dbReference type="RefSeq" id="WP_058484346.1">
    <property type="nucleotide sequence ID" value="NZ_CAAAII010000011.1"/>
</dbReference>
<dbReference type="PRINTS" id="PR00119">
    <property type="entry name" value="CATATPASE"/>
</dbReference>
<evidence type="ECO:0000256" key="8">
    <source>
        <dbReference type="ARBA" id="ARBA00022967"/>
    </source>
</evidence>
<dbReference type="InterPro" id="IPR044492">
    <property type="entry name" value="P_typ_ATPase_HD_dom"/>
</dbReference>
<dbReference type="InterPro" id="IPR023214">
    <property type="entry name" value="HAD_sf"/>
</dbReference>
<dbReference type="InterPro" id="IPR023299">
    <property type="entry name" value="ATPase_P-typ_cyto_dom_N"/>
</dbReference>
<dbReference type="GO" id="GO:1990573">
    <property type="term" value="P:potassium ion import across plasma membrane"/>
    <property type="evidence" value="ECO:0007669"/>
    <property type="project" value="TreeGrafter"/>
</dbReference>
<evidence type="ECO:0000259" key="12">
    <source>
        <dbReference type="SMART" id="SM00831"/>
    </source>
</evidence>
<reference evidence="13 14" key="1">
    <citation type="submission" date="2015-11" db="EMBL/GenBank/DDBJ databases">
        <title>Genomic analysis of 38 Legionella species identifies large and diverse effector repertoires.</title>
        <authorList>
            <person name="Burstein D."/>
            <person name="Amaro F."/>
            <person name="Zusman T."/>
            <person name="Lifshitz Z."/>
            <person name="Cohen O."/>
            <person name="Gilbert J.A."/>
            <person name="Pupko T."/>
            <person name="Shuman H.A."/>
            <person name="Segal G."/>
        </authorList>
    </citation>
    <scope>NUCLEOTIDE SEQUENCE [LARGE SCALE GENOMIC DNA]</scope>
    <source>
        <strain evidence="13 14">Mt.St.Helens-9</strain>
    </source>
</reference>
<evidence type="ECO:0000313" key="14">
    <source>
        <dbReference type="Proteomes" id="UP000054877"/>
    </source>
</evidence>
<feature type="domain" description="Cation-transporting P-type ATPase N-terminal" evidence="12">
    <location>
        <begin position="12"/>
        <end position="85"/>
    </location>
</feature>
<comment type="subcellular location">
    <subcellularLocation>
        <location evidence="1">Cell membrane</location>
        <topology evidence="1">Multi-pass membrane protein</topology>
    </subcellularLocation>
</comment>
<dbReference type="GO" id="GO:0005886">
    <property type="term" value="C:plasma membrane"/>
    <property type="evidence" value="ECO:0007669"/>
    <property type="project" value="UniProtKB-SubCell"/>
</dbReference>
<dbReference type="Pfam" id="PF00122">
    <property type="entry name" value="E1-E2_ATPase"/>
    <property type="match status" value="1"/>
</dbReference>
<dbReference type="GO" id="GO:1902600">
    <property type="term" value="P:proton transmembrane transport"/>
    <property type="evidence" value="ECO:0007669"/>
    <property type="project" value="TreeGrafter"/>
</dbReference>
<dbReference type="SUPFAM" id="SSF81660">
    <property type="entry name" value="Metal cation-transporting ATPase, ATP-binding domain N"/>
    <property type="match status" value="1"/>
</dbReference>
<evidence type="ECO:0000256" key="1">
    <source>
        <dbReference type="ARBA" id="ARBA00004651"/>
    </source>
</evidence>
<keyword evidence="8" id="KW-1278">Translocase</keyword>
<evidence type="ECO:0000256" key="10">
    <source>
        <dbReference type="ARBA" id="ARBA00023136"/>
    </source>
</evidence>
<dbReference type="PRINTS" id="PR00120">
    <property type="entry name" value="HATPASE"/>
</dbReference>
<evidence type="ECO:0000313" key="13">
    <source>
        <dbReference type="EMBL" id="KTD61827.1"/>
    </source>
</evidence>
<dbReference type="GO" id="GO:0005524">
    <property type="term" value="F:ATP binding"/>
    <property type="evidence" value="ECO:0007669"/>
    <property type="project" value="UniProtKB-KW"/>
</dbReference>
<dbReference type="InterPro" id="IPR006068">
    <property type="entry name" value="ATPase_P-typ_cation-transptr_C"/>
</dbReference>
<dbReference type="PROSITE" id="PS00154">
    <property type="entry name" value="ATPASE_E1_E2"/>
    <property type="match status" value="1"/>
</dbReference>
<comment type="caution">
    <text evidence="13">The sequence shown here is derived from an EMBL/GenBank/DDBJ whole genome shotgun (WGS) entry which is preliminary data.</text>
</comment>
<evidence type="ECO:0000256" key="5">
    <source>
        <dbReference type="ARBA" id="ARBA00022723"/>
    </source>
</evidence>
<evidence type="ECO:0000256" key="9">
    <source>
        <dbReference type="ARBA" id="ARBA00022989"/>
    </source>
</evidence>
<sequence>MIEQRLKDHRDNWHAQPVDNILPWLETDINGLNQEEVTKRQARLGLNHLPEKAKESIIVRFLRHFNNILIYVLLFAALITALLNHWVDTLVILAVVIANACIGFIQEGKAEKALDAIRQMLSPAATVLRRKERQTIPAKELVPGDIVLLESGDKVPADMRLIKVHGLIVDESILTGESVSVEKHSEPVAQDAVLGERTSMAYSGTLVTSGQAKGVVIATGQFTEIGQISHLLSKVEMLKTPLIQQIDIFAKWLTILILMVAGLLLVHGYFAQHHDFGELFMVIVGLSVSAIPEGLPAVLSITLAIGVQAMAQRNAIIRRLPAIETLGSVSVICTDKTGTLTKNEMTVVSILTANKQFNVEGSGYAPSGSITLADQIIEKAQHPLLVDLARSSVLCNDAVLYERNEDWTIEGDPMEGALLTMAEKTGLSVTWEREIWARTDTIPFDASHRFMATLNHNHQEHAFIFVKGAPEQLLAMCQKQQNETGGLEPINPTYWLKKIEAIAKNGQRVLALASKAVPPEHTILQLSDVENNLVLLGMVGMIDPPREQAIAAVAQCLSAGIQVKMITGDHSATAGAIGRQIGLKHPDKILTGLELDKMSDAELASMVLENDIFARTSPEHKLRLVMALQSHGMIVAMTGDGVNDALALKRADAGIAMGKKGNEVSKEAAELVLADDNFASIAAAVQEGRTVYDNLKKVISWTLPTNGGESMTIILALLFGLSLPVTPIQILWINLITAVTLGLSLAFEPTEDNTMQRPPRPRNEPILTGTLVWHILLVSFLFVCAVFGIYYYALDKGYSIELSRTIALNTLVVLEIFHLFYIRNIYGTSLTWQAVKGTGMVWMSVIVITIAQFAITYLPPLQRIFTTRSIPFWDGVLIIAIGVVFFAVIETEKQLRLRIVALRHLDTPSHYKEGV</sequence>
<keyword evidence="9 11" id="KW-1133">Transmembrane helix</keyword>
<dbReference type="OrthoDB" id="9814270at2"/>
<dbReference type="SUPFAM" id="SSF56784">
    <property type="entry name" value="HAD-like"/>
    <property type="match status" value="1"/>
</dbReference>
<dbReference type="Gene3D" id="3.40.50.1000">
    <property type="entry name" value="HAD superfamily/HAD-like"/>
    <property type="match status" value="1"/>
</dbReference>
<dbReference type="GO" id="GO:0005391">
    <property type="term" value="F:P-type sodium:potassium-exchanging transporter activity"/>
    <property type="evidence" value="ECO:0007669"/>
    <property type="project" value="TreeGrafter"/>
</dbReference>
<feature type="transmembrane region" description="Helical" evidence="11">
    <location>
        <begin position="64"/>
        <end position="83"/>
    </location>
</feature>
<dbReference type="STRING" id="452.Lspi_2457"/>
<dbReference type="PANTHER" id="PTHR43294">
    <property type="entry name" value="SODIUM/POTASSIUM-TRANSPORTING ATPASE SUBUNIT ALPHA"/>
    <property type="match status" value="1"/>
</dbReference>
<dbReference type="GO" id="GO:0006883">
    <property type="term" value="P:intracellular sodium ion homeostasis"/>
    <property type="evidence" value="ECO:0007669"/>
    <property type="project" value="TreeGrafter"/>
</dbReference>